<dbReference type="PANTHER" id="PTHR10566">
    <property type="entry name" value="CHAPERONE-ACTIVITY OF BC1 COMPLEX CABC1 -RELATED"/>
    <property type="match status" value="1"/>
</dbReference>
<dbReference type="eggNOG" id="COG0661">
    <property type="taxonomic scope" value="Bacteria"/>
</dbReference>
<dbReference type="CDD" id="cd05121">
    <property type="entry name" value="ABC1_ADCK3-like"/>
    <property type="match status" value="1"/>
</dbReference>
<comment type="similarity">
    <text evidence="1">Belongs to the protein kinase superfamily. ADCK protein kinase family.</text>
</comment>
<dbReference type="RefSeq" id="WP_021691762.1">
    <property type="nucleotide sequence ID" value="NZ_BASZ01000013.1"/>
</dbReference>
<dbReference type="InterPro" id="IPR004147">
    <property type="entry name" value="ABC1_dom"/>
</dbReference>
<evidence type="ECO:0000259" key="2">
    <source>
        <dbReference type="Pfam" id="PF03109"/>
    </source>
</evidence>
<organism evidence="3 4">
    <name type="scientific">Caenibius tardaugens NBRC 16725</name>
    <dbReference type="NCBI Taxonomy" id="1219035"/>
    <lineage>
        <taxon>Bacteria</taxon>
        <taxon>Pseudomonadati</taxon>
        <taxon>Pseudomonadota</taxon>
        <taxon>Alphaproteobacteria</taxon>
        <taxon>Sphingomonadales</taxon>
        <taxon>Erythrobacteraceae</taxon>
        <taxon>Caenibius</taxon>
    </lineage>
</organism>
<name>U2ZZY4_9SPHN</name>
<protein>
    <recommendedName>
        <fullName evidence="2">ABC1 atypical kinase-like domain-containing protein</fullName>
    </recommendedName>
</protein>
<dbReference type="AlphaFoldDB" id="U2ZZY4"/>
<dbReference type="InterPro" id="IPR011009">
    <property type="entry name" value="Kinase-like_dom_sf"/>
</dbReference>
<evidence type="ECO:0000313" key="3">
    <source>
        <dbReference type="EMBL" id="GAD50944.1"/>
    </source>
</evidence>
<gene>
    <name evidence="3" type="ORF">NT2_13_00310</name>
</gene>
<comment type="caution">
    <text evidence="3">The sequence shown here is derived from an EMBL/GenBank/DDBJ whole genome shotgun (WGS) entry which is preliminary data.</text>
</comment>
<dbReference type="EMBL" id="BASZ01000013">
    <property type="protein sequence ID" value="GAD50944.1"/>
    <property type="molecule type" value="Genomic_DNA"/>
</dbReference>
<dbReference type="PANTHER" id="PTHR10566:SF113">
    <property type="entry name" value="PROTEIN ACTIVITY OF BC1 COMPLEX KINASE 7, CHLOROPLASTIC"/>
    <property type="match status" value="1"/>
</dbReference>
<proteinExistence type="inferred from homology"/>
<evidence type="ECO:0000256" key="1">
    <source>
        <dbReference type="ARBA" id="ARBA00009670"/>
    </source>
</evidence>
<sequence length="514" mass="55642">MRTKTPYLRIMLATLRMAARDRARLAELGATLSRHGLGYLGARLGLGTSGTDDELDSPNAPRRLRRALEELGPTYIKFGQILATRTDLLGPKWIAELELLQSDAPTLPFALLRSAVEQALGEPVTSAFAQFEEEPLAAASMAQVHRARLASGEDVVVKVRRPDIRPRMEADLRILTELAAVAERASADLRHFRPAAMITQLSEALLQELDFTVEARNADTLRADFARDSRVVVPCIHWSHTSEALLVMDYIDGIAPLSGDVLRAAGIDTVAIASLGADVVLDMVLINGRFHADPHPGNLRCLEGNRLALLDLGLVGHVSPRRREEFVSFTQALLSSDSDALADVLMAWAAGGDASPDAVRLAAEGLIARHGGHGLILSALMADFMPLLRERGLVMPPDLILIFKALVTMDGVLMRIEPEFDLSAAIQRSTIRLAAARLGPDHWQPILRALVWELAKIGDSAPQLVRAAAKRLSDTPPSDSVALRAQNQASRALVRALWGGSSLIAAAILAVRFL</sequence>
<dbReference type="InterPro" id="IPR050154">
    <property type="entry name" value="UbiB_kinase"/>
</dbReference>
<keyword evidence="4" id="KW-1185">Reference proteome</keyword>
<evidence type="ECO:0000313" key="4">
    <source>
        <dbReference type="Proteomes" id="UP000016568"/>
    </source>
</evidence>
<dbReference type="SUPFAM" id="SSF56112">
    <property type="entry name" value="Protein kinase-like (PK-like)"/>
    <property type="match status" value="1"/>
</dbReference>
<feature type="domain" description="ABC1 atypical kinase-like" evidence="2">
    <location>
        <begin position="100"/>
        <end position="343"/>
    </location>
</feature>
<dbReference type="Proteomes" id="UP000016568">
    <property type="component" value="Unassembled WGS sequence"/>
</dbReference>
<reference evidence="3 4" key="1">
    <citation type="submission" date="2013-09" db="EMBL/GenBank/DDBJ databases">
        <title>Whole genome shotgun sequence of Novosphingobium tardaugens NBRC 16725.</title>
        <authorList>
            <person name="Isaki S."/>
            <person name="Hosoyama A."/>
            <person name="Tsuchikane K."/>
            <person name="Katsumata H."/>
            <person name="Ando Y."/>
            <person name="Yamazaki S."/>
            <person name="Fujita N."/>
        </authorList>
    </citation>
    <scope>NUCLEOTIDE SEQUENCE [LARGE SCALE GENOMIC DNA]</scope>
    <source>
        <strain evidence="3 4">NBRC 16725</strain>
    </source>
</reference>
<accession>U2ZZY4</accession>
<dbReference type="Pfam" id="PF03109">
    <property type="entry name" value="ABC1"/>
    <property type="match status" value="1"/>
</dbReference>